<keyword evidence="3" id="KW-0032">Aminotransferase</keyword>
<feature type="transmembrane region" description="Helical" evidence="7">
    <location>
        <begin position="718"/>
        <end position="739"/>
    </location>
</feature>
<proteinExistence type="inferred from homology"/>
<evidence type="ECO:0000259" key="8">
    <source>
        <dbReference type="Pfam" id="PF00155"/>
    </source>
</evidence>
<evidence type="ECO:0000256" key="4">
    <source>
        <dbReference type="ARBA" id="ARBA00022679"/>
    </source>
</evidence>
<dbReference type="eggNOG" id="KOG0634">
    <property type="taxonomic scope" value="Eukaryota"/>
</dbReference>
<dbReference type="Pfam" id="PF00155">
    <property type="entry name" value="Aminotran_1_2"/>
    <property type="match status" value="1"/>
</dbReference>
<reference evidence="10" key="1">
    <citation type="journal article" date="2012" name="PLoS Genet.">
        <title>The genomes of the fungal plant pathogens Cladosporium fulvum and Dothistroma septosporum reveal adaptation to different hosts and lifestyles but also signatures of common ancestry.</title>
        <authorList>
            <person name="de Wit P.J.G.M."/>
            <person name="van der Burgt A."/>
            <person name="Oekmen B."/>
            <person name="Stergiopoulos I."/>
            <person name="Abd-Elsalam K.A."/>
            <person name="Aerts A.L."/>
            <person name="Bahkali A.H."/>
            <person name="Beenen H.G."/>
            <person name="Chettri P."/>
            <person name="Cox M.P."/>
            <person name="Datema E."/>
            <person name="de Vries R.P."/>
            <person name="Dhillon B."/>
            <person name="Ganley A.R."/>
            <person name="Griffiths S.A."/>
            <person name="Guo Y."/>
            <person name="Hamelin R.C."/>
            <person name="Henrissat B."/>
            <person name="Kabir M.S."/>
            <person name="Jashni M.K."/>
            <person name="Kema G."/>
            <person name="Klaubauf S."/>
            <person name="Lapidus A."/>
            <person name="Levasseur A."/>
            <person name="Lindquist E."/>
            <person name="Mehrabi R."/>
            <person name="Ohm R.A."/>
            <person name="Owen T.J."/>
            <person name="Salamov A."/>
            <person name="Schwelm A."/>
            <person name="Schijlen E."/>
            <person name="Sun H."/>
            <person name="van den Burg H.A."/>
            <person name="van Ham R.C.H.J."/>
            <person name="Zhang S."/>
            <person name="Goodwin S.B."/>
            <person name="Grigoriev I.V."/>
            <person name="Collemare J."/>
            <person name="Bradshaw R.E."/>
        </authorList>
    </citation>
    <scope>NUCLEOTIDE SEQUENCE [LARGE SCALE GENOMIC DNA]</scope>
    <source>
        <strain evidence="10">NZE10 / CBS 128990</strain>
    </source>
</reference>
<keyword evidence="10" id="KW-1185">Reference proteome</keyword>
<reference evidence="9 10" key="2">
    <citation type="journal article" date="2012" name="PLoS Pathog.">
        <title>Diverse lifestyles and strategies of plant pathogenesis encoded in the genomes of eighteen Dothideomycetes fungi.</title>
        <authorList>
            <person name="Ohm R.A."/>
            <person name="Feau N."/>
            <person name="Henrissat B."/>
            <person name="Schoch C.L."/>
            <person name="Horwitz B.A."/>
            <person name="Barry K.W."/>
            <person name="Condon B.J."/>
            <person name="Copeland A.C."/>
            <person name="Dhillon B."/>
            <person name="Glaser F."/>
            <person name="Hesse C.N."/>
            <person name="Kosti I."/>
            <person name="LaButti K."/>
            <person name="Lindquist E.A."/>
            <person name="Lucas S."/>
            <person name="Salamov A.A."/>
            <person name="Bradshaw R.E."/>
            <person name="Ciuffetti L."/>
            <person name="Hamelin R.C."/>
            <person name="Kema G.H.J."/>
            <person name="Lawrence C."/>
            <person name="Scott J.A."/>
            <person name="Spatafora J.W."/>
            <person name="Turgeon B.G."/>
            <person name="de Wit P.J.G.M."/>
            <person name="Zhong S."/>
            <person name="Goodwin S.B."/>
            <person name="Grigoriev I.V."/>
        </authorList>
    </citation>
    <scope>NUCLEOTIDE SEQUENCE [LARGE SCALE GENOMIC DNA]</scope>
    <source>
        <strain evidence="10">NZE10 / CBS 128990</strain>
    </source>
</reference>
<feature type="transmembrane region" description="Helical" evidence="7">
    <location>
        <begin position="769"/>
        <end position="787"/>
    </location>
</feature>
<dbReference type="GO" id="GO:1901605">
    <property type="term" value="P:alpha-amino acid metabolic process"/>
    <property type="evidence" value="ECO:0007669"/>
    <property type="project" value="TreeGrafter"/>
</dbReference>
<keyword evidence="5" id="KW-0663">Pyridoxal phosphate</keyword>
<sequence length="835" mass="92517">MASTNTFNMATDGPANDTRPPPKDLSHHLSRVTRARHASSIKMFYKYFQIPGIGQLAGGLPNNYYFPFDTLEAKVARPDRWQPTETRPIDPPSDEEALAALSLQEKKLKTESSPLNQPQDAILVPHSSKQANPVKKIDLSTALQYGTAQGYPPLYYFIRQFTQQNLHPNCPYKGGPEVILTNGNTDGFSKVLSAFTNEWSAEKDWIRDKENILVEEFAYMAAVQAGRPRGLGIVPVAIDDEGMVAEGPGGLKEVLERWNHKNGKRPHLMYTVTMGQNPTSGVLSLQRRRELYALCSKYDILIIEDDPYWYLQFPTAVATNTTTTHDPANTSFNPDVAMFANGEALPEGWKSSGYKFLDSLVPSSINIDTDGRVIRLDTFSKTVAPGCRLGWITAQPALIERLLRVTETSTQQPSGFVQSMIAELVLGPDHSGLDQPKVNAKGGKGPLPGGQGWKADGWVRWLEGLRGNYERRMNHMARILDDGKYLVKAGRRNSLSEEIADDEDEWSVVEKTQILSFEWPVGGMFLWLRVHFESHPLWSSYKKTPERLSKALWILWTTKPFMVLVAPGSLFSPTDEIAAEKGWQFFRLCFAAINEEDLRPVTKRIAEGTAAFFRIKDKKTIEKLLDEEDDEEARVQDREGLAMMAQMMGPSFRQYRCIMEPTWRYIGNERLVPVASAAIAGLLATRNAALIAVGGAVVLLTVVSTAFTLSGPVQTEKLGLRFTAVNLGLLVCCVAGTYTLSLDDFICFCTFWAAAAGVYIFDRSSIGDAFLIALFTVAGSLVATDIVQCLRYGCRPDDGQLPQLLLWTGGGLTALGAKGLEVVWVMQHGGTIGRP</sequence>
<organism evidence="9 10">
    <name type="scientific">Dothistroma septosporum (strain NZE10 / CBS 128990)</name>
    <name type="common">Red band needle blight fungus</name>
    <name type="synonym">Mycosphaerella pini</name>
    <dbReference type="NCBI Taxonomy" id="675120"/>
    <lineage>
        <taxon>Eukaryota</taxon>
        <taxon>Fungi</taxon>
        <taxon>Dikarya</taxon>
        <taxon>Ascomycota</taxon>
        <taxon>Pezizomycotina</taxon>
        <taxon>Dothideomycetes</taxon>
        <taxon>Dothideomycetidae</taxon>
        <taxon>Mycosphaerellales</taxon>
        <taxon>Mycosphaerellaceae</taxon>
        <taxon>Dothistroma</taxon>
    </lineage>
</organism>
<evidence type="ECO:0000256" key="5">
    <source>
        <dbReference type="ARBA" id="ARBA00022898"/>
    </source>
</evidence>
<evidence type="ECO:0000256" key="6">
    <source>
        <dbReference type="SAM" id="MobiDB-lite"/>
    </source>
</evidence>
<keyword evidence="7" id="KW-1133">Transmembrane helix</keyword>
<evidence type="ECO:0000256" key="1">
    <source>
        <dbReference type="ARBA" id="ARBA00001933"/>
    </source>
</evidence>
<dbReference type="Gene3D" id="3.40.640.10">
    <property type="entry name" value="Type I PLP-dependent aspartate aminotransferase-like (Major domain)"/>
    <property type="match status" value="1"/>
</dbReference>
<evidence type="ECO:0000313" key="9">
    <source>
        <dbReference type="EMBL" id="EME43542.1"/>
    </source>
</evidence>
<protein>
    <recommendedName>
        <fullName evidence="8">Aminotransferase class I/classII large domain-containing protein</fullName>
    </recommendedName>
</protein>
<dbReference type="Proteomes" id="UP000016933">
    <property type="component" value="Unassembled WGS sequence"/>
</dbReference>
<feature type="domain" description="Aminotransferase class I/classII large" evidence="8">
    <location>
        <begin position="127"/>
        <end position="428"/>
    </location>
</feature>
<keyword evidence="4" id="KW-0808">Transferase</keyword>
<keyword evidence="7" id="KW-0472">Membrane</keyword>
<keyword evidence="7" id="KW-0812">Transmembrane</keyword>
<dbReference type="CDD" id="cd00609">
    <property type="entry name" value="AAT_like"/>
    <property type="match status" value="1"/>
</dbReference>
<dbReference type="GO" id="GO:0030170">
    <property type="term" value="F:pyridoxal phosphate binding"/>
    <property type="evidence" value="ECO:0007669"/>
    <property type="project" value="InterPro"/>
</dbReference>
<dbReference type="InterPro" id="IPR004839">
    <property type="entry name" value="Aminotransferase_I/II_large"/>
</dbReference>
<gene>
    <name evidence="9" type="ORF">DOTSEDRAFT_54324</name>
</gene>
<evidence type="ECO:0000313" key="10">
    <source>
        <dbReference type="Proteomes" id="UP000016933"/>
    </source>
</evidence>
<evidence type="ECO:0000256" key="3">
    <source>
        <dbReference type="ARBA" id="ARBA00022576"/>
    </source>
</evidence>
<evidence type="ECO:0000256" key="2">
    <source>
        <dbReference type="ARBA" id="ARBA00007441"/>
    </source>
</evidence>
<feature type="region of interest" description="Disordered" evidence="6">
    <location>
        <begin position="1"/>
        <end position="28"/>
    </location>
</feature>
<dbReference type="EMBL" id="KB446540">
    <property type="protein sequence ID" value="EME43542.1"/>
    <property type="molecule type" value="Genomic_DNA"/>
</dbReference>
<feature type="transmembrane region" description="Helical" evidence="7">
    <location>
        <begin position="688"/>
        <end position="709"/>
    </location>
</feature>
<dbReference type="OrthoDB" id="691673at2759"/>
<feature type="transmembrane region" description="Helical" evidence="7">
    <location>
        <begin position="745"/>
        <end position="762"/>
    </location>
</feature>
<dbReference type="InterPro" id="IPR050859">
    <property type="entry name" value="Class-I_PLP-dep_aminotransf"/>
</dbReference>
<name>M2XM64_DOTSN</name>
<dbReference type="PANTHER" id="PTHR42790:SF1">
    <property type="entry name" value="AROMATIC AMINO ACID AMINOTRANSFERASE, HYPOTHETICAL (EUROFUNG)"/>
    <property type="match status" value="1"/>
</dbReference>
<dbReference type="STRING" id="675120.M2XM64"/>
<comment type="similarity">
    <text evidence="2">Belongs to the class-I pyridoxal-phosphate-dependent aminotransferase family.</text>
</comment>
<accession>M2XM64</accession>
<dbReference type="InterPro" id="IPR015424">
    <property type="entry name" value="PyrdxlP-dep_Trfase"/>
</dbReference>
<comment type="cofactor">
    <cofactor evidence="1">
        <name>pyridoxal 5'-phosphate</name>
        <dbReference type="ChEBI" id="CHEBI:597326"/>
    </cofactor>
</comment>
<dbReference type="GO" id="GO:0008483">
    <property type="term" value="F:transaminase activity"/>
    <property type="evidence" value="ECO:0007669"/>
    <property type="project" value="UniProtKB-KW"/>
</dbReference>
<dbReference type="AlphaFoldDB" id="M2XM64"/>
<dbReference type="SUPFAM" id="SSF53383">
    <property type="entry name" value="PLP-dependent transferases"/>
    <property type="match status" value="1"/>
</dbReference>
<dbReference type="HOGENOM" id="CLU_017584_0_5_1"/>
<dbReference type="PANTHER" id="PTHR42790">
    <property type="entry name" value="AMINOTRANSFERASE"/>
    <property type="match status" value="1"/>
</dbReference>
<evidence type="ECO:0000256" key="7">
    <source>
        <dbReference type="SAM" id="Phobius"/>
    </source>
</evidence>
<dbReference type="InterPro" id="IPR015421">
    <property type="entry name" value="PyrdxlP-dep_Trfase_major"/>
</dbReference>